<dbReference type="Proteomes" id="UP000677054">
    <property type="component" value="Unassembled WGS sequence"/>
</dbReference>
<dbReference type="InterPro" id="IPR036116">
    <property type="entry name" value="FN3_sf"/>
</dbReference>
<gene>
    <name evidence="2" type="ORF">DSTB1V02_LOCUS60</name>
</gene>
<dbReference type="InterPro" id="IPR040581">
    <property type="entry name" value="Thioredoxin_11"/>
</dbReference>
<dbReference type="PANTHER" id="PTHR31594">
    <property type="entry name" value="AIG1-TYPE G DOMAIN-CONTAINING PROTEIN"/>
    <property type="match status" value="1"/>
</dbReference>
<name>A0A7R8ZX07_9CRUS</name>
<reference evidence="2" key="1">
    <citation type="submission" date="2020-11" db="EMBL/GenBank/DDBJ databases">
        <authorList>
            <person name="Tran Van P."/>
        </authorList>
    </citation>
    <scope>NUCLEOTIDE SEQUENCE</scope>
</reference>
<evidence type="ECO:0000259" key="1">
    <source>
        <dbReference type="PROSITE" id="PS50853"/>
    </source>
</evidence>
<dbReference type="SUPFAM" id="SSF49265">
    <property type="entry name" value="Fibronectin type III"/>
    <property type="match status" value="1"/>
</dbReference>
<dbReference type="EMBL" id="LR899520">
    <property type="protein sequence ID" value="CAD7240022.1"/>
    <property type="molecule type" value="Genomic_DNA"/>
</dbReference>
<dbReference type="InterPro" id="IPR013783">
    <property type="entry name" value="Ig-like_fold"/>
</dbReference>
<sequence length="1110" mass="126999">MPRTDFQYAEACNDQMSKLDLLGMLTPKQKELIEDTSRILLIAGGSGTGKTIILKERVKRLAKEEPNAEVLVVNLPGGLLTEEFQLSFKDKDNIKVLDGKTCTIPEERQGIVNFLEKDGKGKHVLFDEVPLTLGIRDNMDEKSLSEDWAKILNIQGCLSLTFAFRPNDVTYTKDINIHDIKVAGFALNVLDVVKRNTQLVSDLFLALGDYSRRIFVCEEPTMRGMEFDHRGGRLLLTLLPIASCSILHASCENKLNCDAVRSSTAIFVIEGSAKKPLYVCVSNRERRDRLIHTLNLAFDIEVKFIDSLGRFRGKAESSIVVVTDDQILGYHPNSEIVILDLHECKWRNYVRMLSSCESEVTIVMDQETLQTGKYMPVRIGIPDLKTANSLVETNKKLKETFQENFKKVCEREQKITHLDEITFSRTSMLLFHHERKNEGRSNSDISRSTPKFTVIFGPPSSGKSMALFDSIQHLCQENQENDRILLLHMRSVLSHQASLDHLQKHKNSLDIVRSEAWSPHDILDNHQVHAIRWKYPNSIIHVHVDDYRIQSESTDEEIQMWRKFRSDLSKDQKLTLTIAFQSHSKAGREISMTDLTIFFRDQKVNVITLPEKNTRIIPYCTSNWLLSQIHKNETHTPLRLEVQSLPTGSRPGALVLVNVDDSWLLESMSRARTDLFIIDCLPSHTQVWQTMLDEERLEIYPVTGEEYIDDVTLRHLNSCGNFLVPIRLIREVSVGTIQEVEGILEVLHTVKVQANDLSKSKVCHHFSGIRTQLEIFRSLVDGFKKKFKERIVPILNAIRGCGSEEISLSQIVQQMISSPFNKEYLSNWLRGKEVEIRTLEKYLEFFDGVSFAFDPGEFCNVTKDLKITSTICFVFGVGSKTDAYLERISAYLKGEELDSSSLEREIPQFWFDDEDIMRALQADTSNFLSFFKANKSKSNLTFVVTEKQLQKTSHDIFLFESGVFRRFVPPGIPGSPKALEVTQDTIQLSWESPCYGLEFVEGYRVYYRPLMGEDEWFQHGVAEKTATVSGLIPNRKYVFKVSKHRALPSMHVKRYMAAEPRLCFPEITMKKSGAQDFYFRGLRSRMTYVIHARKYPILSRECGCGGNEDA</sequence>
<evidence type="ECO:0000313" key="3">
    <source>
        <dbReference type="Proteomes" id="UP000677054"/>
    </source>
</evidence>
<accession>A0A7R8ZX07</accession>
<keyword evidence="3" id="KW-1185">Reference proteome</keyword>
<dbReference type="AlphaFoldDB" id="A0A7R8ZX07"/>
<dbReference type="Gene3D" id="2.60.40.10">
    <property type="entry name" value="Immunoglobulins"/>
    <property type="match status" value="1"/>
</dbReference>
<protein>
    <recommendedName>
        <fullName evidence="1">Fibronectin type-III domain-containing protein</fullName>
    </recommendedName>
</protein>
<dbReference type="PANTHER" id="PTHR31594:SF14">
    <property type="entry name" value="FIBRONECTIN TYPE-III DOMAIN-CONTAINING PROTEIN"/>
    <property type="match status" value="1"/>
</dbReference>
<dbReference type="PROSITE" id="PS50853">
    <property type="entry name" value="FN3"/>
    <property type="match status" value="1"/>
</dbReference>
<proteinExistence type="predicted"/>
<dbReference type="CDD" id="cd00063">
    <property type="entry name" value="FN3"/>
    <property type="match status" value="1"/>
</dbReference>
<dbReference type="OrthoDB" id="8177873at2759"/>
<dbReference type="Pfam" id="PF21109">
    <property type="entry name" value="Stonustoxin_helical"/>
    <property type="match status" value="1"/>
</dbReference>
<dbReference type="Pfam" id="PF00041">
    <property type="entry name" value="fn3"/>
    <property type="match status" value="1"/>
</dbReference>
<dbReference type="Gene3D" id="3.40.50.300">
    <property type="entry name" value="P-loop containing nucleotide triphosphate hydrolases"/>
    <property type="match status" value="2"/>
</dbReference>
<dbReference type="SMART" id="SM00060">
    <property type="entry name" value="FN3"/>
    <property type="match status" value="1"/>
</dbReference>
<evidence type="ECO:0000313" key="2">
    <source>
        <dbReference type="EMBL" id="CAD7240022.1"/>
    </source>
</evidence>
<dbReference type="InterPro" id="IPR048997">
    <property type="entry name" value="Stonustoxin-like_helical"/>
</dbReference>
<feature type="domain" description="Fibronectin type-III" evidence="1">
    <location>
        <begin position="972"/>
        <end position="1060"/>
    </location>
</feature>
<organism evidence="2">
    <name type="scientific">Darwinula stevensoni</name>
    <dbReference type="NCBI Taxonomy" id="69355"/>
    <lineage>
        <taxon>Eukaryota</taxon>
        <taxon>Metazoa</taxon>
        <taxon>Ecdysozoa</taxon>
        <taxon>Arthropoda</taxon>
        <taxon>Crustacea</taxon>
        <taxon>Oligostraca</taxon>
        <taxon>Ostracoda</taxon>
        <taxon>Podocopa</taxon>
        <taxon>Podocopida</taxon>
        <taxon>Darwinulocopina</taxon>
        <taxon>Darwinuloidea</taxon>
        <taxon>Darwinulidae</taxon>
        <taxon>Darwinula</taxon>
    </lineage>
</organism>
<dbReference type="InterPro" id="IPR027417">
    <property type="entry name" value="P-loop_NTPase"/>
</dbReference>
<dbReference type="InterPro" id="IPR003961">
    <property type="entry name" value="FN3_dom"/>
</dbReference>
<dbReference type="InterPro" id="IPR052090">
    <property type="entry name" value="Cytolytic_pore-forming_toxin"/>
</dbReference>
<dbReference type="EMBL" id="CAJPEV010000003">
    <property type="protein sequence ID" value="CAG0878536.1"/>
    <property type="molecule type" value="Genomic_DNA"/>
</dbReference>
<dbReference type="Pfam" id="PF18078">
    <property type="entry name" value="Thioredoxin_11"/>
    <property type="match status" value="1"/>
</dbReference>
<dbReference type="SUPFAM" id="SSF52540">
    <property type="entry name" value="P-loop containing nucleoside triphosphate hydrolases"/>
    <property type="match status" value="1"/>
</dbReference>